<gene>
    <name evidence="1" type="ORF">C9I99_21490</name>
</gene>
<protein>
    <submittedName>
        <fullName evidence="1">Uncharacterized protein</fullName>
    </submittedName>
</protein>
<reference evidence="1 2" key="1">
    <citation type="submission" date="2018-03" db="EMBL/GenBank/DDBJ databases">
        <title>Whole genome sequencing of Histamine producing bacteria.</title>
        <authorList>
            <person name="Butler K."/>
        </authorList>
    </citation>
    <scope>NUCLEOTIDE SEQUENCE [LARGE SCALE GENOMIC DNA]</scope>
    <source>
        <strain evidence="1 2">JCM 13586</strain>
    </source>
</reference>
<dbReference type="OrthoDB" id="5878281at2"/>
<proteinExistence type="predicted"/>
<dbReference type="Proteomes" id="UP000241222">
    <property type="component" value="Unassembled WGS sequence"/>
</dbReference>
<keyword evidence="2" id="KW-1185">Reference proteome</keyword>
<evidence type="ECO:0000313" key="1">
    <source>
        <dbReference type="EMBL" id="PSU31760.1"/>
    </source>
</evidence>
<name>A0A2T3ITS5_9GAMM</name>
<organism evidence="1 2">
    <name type="scientific">Photobacterium lutimaris</name>
    <dbReference type="NCBI Taxonomy" id="388278"/>
    <lineage>
        <taxon>Bacteria</taxon>
        <taxon>Pseudomonadati</taxon>
        <taxon>Pseudomonadota</taxon>
        <taxon>Gammaproteobacteria</taxon>
        <taxon>Vibrionales</taxon>
        <taxon>Vibrionaceae</taxon>
        <taxon>Photobacterium</taxon>
    </lineage>
</organism>
<comment type="caution">
    <text evidence="1">The sequence shown here is derived from an EMBL/GenBank/DDBJ whole genome shotgun (WGS) entry which is preliminary data.</text>
</comment>
<dbReference type="AlphaFoldDB" id="A0A2T3ITS5"/>
<dbReference type="RefSeq" id="WP_107350891.1">
    <property type="nucleotide sequence ID" value="NZ_PYMH01000013.1"/>
</dbReference>
<dbReference type="EMBL" id="PYMH01000013">
    <property type="protein sequence ID" value="PSU31760.1"/>
    <property type="molecule type" value="Genomic_DNA"/>
</dbReference>
<evidence type="ECO:0000313" key="2">
    <source>
        <dbReference type="Proteomes" id="UP000241222"/>
    </source>
</evidence>
<accession>A0A2T3ITS5</accession>
<sequence length="218" mass="24432">MTAQLSFIRELPDENGLPLIKQSLLPEHYQTQDEIEQEFLTSAKTAISRKAPSAPLKQVIRDYPHLIVGSALNYAKGRAQVDSDAIAEIAGHVSDFDYTHCRNLDVLKYNYRFIYCGYATNTLPPMPRQKLWETLAMLCSKERGIAFVASRSSSDRGIKGQPEFDGVRTSLNTFQKGYLVGESLKEALEHFAFAKELTTKGAFRLVCCSHNPIDLVKA</sequence>